<gene>
    <name evidence="2" type="ORF">SMAX5B_004622</name>
</gene>
<protein>
    <submittedName>
        <fullName evidence="2">Uncharacterized protein</fullName>
    </submittedName>
</protein>
<feature type="region of interest" description="Disordered" evidence="1">
    <location>
        <begin position="43"/>
        <end position="71"/>
    </location>
</feature>
<accession>A0A2U9CMW4</accession>
<dbReference type="Proteomes" id="UP000246464">
    <property type="component" value="Chromosome 18"/>
</dbReference>
<name>A0A2U9CMW4_SCOMX</name>
<keyword evidence="3" id="KW-1185">Reference proteome</keyword>
<dbReference type="AlphaFoldDB" id="A0A2U9CMW4"/>
<reference evidence="2 3" key="1">
    <citation type="submission" date="2017-12" db="EMBL/GenBank/DDBJ databases">
        <title>Integrating genomic resources of turbot (Scophthalmus maximus) in depth evaluation of genetic and physical mapping variation across individuals.</title>
        <authorList>
            <person name="Martinez P."/>
        </authorList>
    </citation>
    <scope>NUCLEOTIDE SEQUENCE [LARGE SCALE GENOMIC DNA]</scope>
</reference>
<organism evidence="2 3">
    <name type="scientific">Scophthalmus maximus</name>
    <name type="common">Turbot</name>
    <name type="synonym">Psetta maxima</name>
    <dbReference type="NCBI Taxonomy" id="52904"/>
    <lineage>
        <taxon>Eukaryota</taxon>
        <taxon>Metazoa</taxon>
        <taxon>Chordata</taxon>
        <taxon>Craniata</taxon>
        <taxon>Vertebrata</taxon>
        <taxon>Euteleostomi</taxon>
        <taxon>Actinopterygii</taxon>
        <taxon>Neopterygii</taxon>
        <taxon>Teleostei</taxon>
        <taxon>Neoteleostei</taxon>
        <taxon>Acanthomorphata</taxon>
        <taxon>Carangaria</taxon>
        <taxon>Pleuronectiformes</taxon>
        <taxon>Pleuronectoidei</taxon>
        <taxon>Scophthalmidae</taxon>
        <taxon>Scophthalmus</taxon>
    </lineage>
</organism>
<evidence type="ECO:0000256" key="1">
    <source>
        <dbReference type="SAM" id="MobiDB-lite"/>
    </source>
</evidence>
<dbReference type="EMBL" id="CP026260">
    <property type="protein sequence ID" value="AWP17066.1"/>
    <property type="molecule type" value="Genomic_DNA"/>
</dbReference>
<proteinExistence type="predicted"/>
<evidence type="ECO:0000313" key="2">
    <source>
        <dbReference type="EMBL" id="AWP17066.1"/>
    </source>
</evidence>
<sequence length="71" mass="7452">MPKAKRSKVWLHFTSKDADSATCNRCLKAISCKGASVGLTGQIEETPRPSPAGVVVDITDDDDSSLSSSGK</sequence>
<evidence type="ECO:0000313" key="3">
    <source>
        <dbReference type="Proteomes" id="UP000246464"/>
    </source>
</evidence>